<dbReference type="InterPro" id="IPR000073">
    <property type="entry name" value="AB_hydrolase_1"/>
</dbReference>
<comment type="caution">
    <text evidence="4">The sequence shown here is derived from an EMBL/GenBank/DDBJ whole genome shotgun (WGS) entry which is preliminary data.</text>
</comment>
<comment type="similarity">
    <text evidence="1">Belongs to the peptidase S33 family. ABHD4/ABHD5 subfamily.</text>
</comment>
<evidence type="ECO:0000313" key="5">
    <source>
        <dbReference type="Proteomes" id="UP001151699"/>
    </source>
</evidence>
<reference evidence="4" key="1">
    <citation type="submission" date="2022-07" db="EMBL/GenBank/DDBJ databases">
        <authorList>
            <person name="Trinca V."/>
            <person name="Uliana J.V.C."/>
            <person name="Torres T.T."/>
            <person name="Ward R.J."/>
            <person name="Monesi N."/>
        </authorList>
    </citation>
    <scope>NUCLEOTIDE SEQUENCE</scope>
    <source>
        <strain evidence="4">HSMRA1968</strain>
        <tissue evidence="4">Whole embryos</tissue>
    </source>
</reference>
<dbReference type="PRINTS" id="PR00111">
    <property type="entry name" value="ABHYDROLASE"/>
</dbReference>
<dbReference type="Proteomes" id="UP001151699">
    <property type="component" value="Chromosome A"/>
</dbReference>
<dbReference type="PANTHER" id="PTHR42886:SF29">
    <property type="entry name" value="PUMMELIG, ISOFORM A"/>
    <property type="match status" value="1"/>
</dbReference>
<dbReference type="OrthoDB" id="7457040at2759"/>
<dbReference type="PANTHER" id="PTHR42886">
    <property type="entry name" value="RE40534P-RELATED"/>
    <property type="match status" value="1"/>
</dbReference>
<keyword evidence="2" id="KW-0472">Membrane</keyword>
<feature type="transmembrane region" description="Helical" evidence="2">
    <location>
        <begin position="7"/>
        <end position="33"/>
    </location>
</feature>
<evidence type="ECO:0000256" key="2">
    <source>
        <dbReference type="SAM" id="Phobius"/>
    </source>
</evidence>
<dbReference type="Pfam" id="PF00561">
    <property type="entry name" value="Abhydrolase_1"/>
    <property type="match status" value="1"/>
</dbReference>
<keyword evidence="2" id="KW-1133">Transmembrane helix</keyword>
<dbReference type="GO" id="GO:0005811">
    <property type="term" value="C:lipid droplet"/>
    <property type="evidence" value="ECO:0007669"/>
    <property type="project" value="TreeGrafter"/>
</dbReference>
<accession>A0A9Q0S935</accession>
<name>A0A9Q0S935_9DIPT</name>
<keyword evidence="5" id="KW-1185">Reference proteome</keyword>
<keyword evidence="2" id="KW-0812">Transmembrane</keyword>
<evidence type="ECO:0000256" key="1">
    <source>
        <dbReference type="ARBA" id="ARBA00038097"/>
    </source>
</evidence>
<organism evidence="4 5">
    <name type="scientific">Pseudolycoriella hygida</name>
    <dbReference type="NCBI Taxonomy" id="35572"/>
    <lineage>
        <taxon>Eukaryota</taxon>
        <taxon>Metazoa</taxon>
        <taxon>Ecdysozoa</taxon>
        <taxon>Arthropoda</taxon>
        <taxon>Hexapoda</taxon>
        <taxon>Insecta</taxon>
        <taxon>Pterygota</taxon>
        <taxon>Neoptera</taxon>
        <taxon>Endopterygota</taxon>
        <taxon>Diptera</taxon>
        <taxon>Nematocera</taxon>
        <taxon>Sciaroidea</taxon>
        <taxon>Sciaridae</taxon>
        <taxon>Pseudolycoriella</taxon>
    </lineage>
</organism>
<feature type="domain" description="AB hydrolase-1" evidence="3">
    <location>
        <begin position="88"/>
        <end position="342"/>
    </location>
</feature>
<dbReference type="AlphaFoldDB" id="A0A9Q0S935"/>
<dbReference type="GO" id="GO:0055088">
    <property type="term" value="P:lipid homeostasis"/>
    <property type="evidence" value="ECO:0007669"/>
    <property type="project" value="TreeGrafter"/>
</dbReference>
<dbReference type="GO" id="GO:0006654">
    <property type="term" value="P:phosphatidic acid biosynthetic process"/>
    <property type="evidence" value="ECO:0007669"/>
    <property type="project" value="TreeGrafter"/>
</dbReference>
<dbReference type="EMBL" id="WJQU01000001">
    <property type="protein sequence ID" value="KAJ6648593.1"/>
    <property type="molecule type" value="Genomic_DNA"/>
</dbReference>
<dbReference type="Gene3D" id="3.40.50.1820">
    <property type="entry name" value="alpha/beta hydrolase"/>
    <property type="match status" value="1"/>
</dbReference>
<dbReference type="GO" id="GO:0005739">
    <property type="term" value="C:mitochondrion"/>
    <property type="evidence" value="ECO:0007669"/>
    <property type="project" value="TreeGrafter"/>
</dbReference>
<dbReference type="SUPFAM" id="SSF53474">
    <property type="entry name" value="alpha/beta-Hydrolases"/>
    <property type="match status" value="1"/>
</dbReference>
<gene>
    <name evidence="4" type="primary">Abhd4_0</name>
    <name evidence="4" type="ORF">Bhyg_03823</name>
</gene>
<evidence type="ECO:0000313" key="4">
    <source>
        <dbReference type="EMBL" id="KAJ6648593.1"/>
    </source>
</evidence>
<proteinExistence type="inferred from homology"/>
<sequence length="362" mass="41067">MMIYLAFVVLFVAFLFYNIDIFGFVSCLFTSYLKWNGHSPLLLEQSETSILSNVKMPYERFPVSIGDCVGAEDKIWTLSMNTESKNVPLVMIHGFAAGIAFWLMNLEELSADRPLYAIDLLGFGRSSRPTFSTDAETIEEQFVDSIDKWRELMKIESMILLGHSFGGFLATSYAMKYSNRVEHLIAADPWGYTGARDLSGDPLWRRSLIKVFQNMAPLAIIRAAGPYGEWLVKKARKDILRKYEKAVEDQNIIAQYIYQCNSGNPSGEEGFRNLLHGGPWAKHPIGDRVLIGMQDDIPITFLYGEKSWMDNKYGEIIKAARPNSYTQIEIVPYAGHHVYSDNALDFNQFVNEACKVLKSKTV</sequence>
<evidence type="ECO:0000259" key="3">
    <source>
        <dbReference type="Pfam" id="PF00561"/>
    </source>
</evidence>
<dbReference type="InterPro" id="IPR029058">
    <property type="entry name" value="AB_hydrolase_fold"/>
</dbReference>
<dbReference type="GO" id="GO:0052689">
    <property type="term" value="F:carboxylic ester hydrolase activity"/>
    <property type="evidence" value="ECO:0007669"/>
    <property type="project" value="TreeGrafter"/>
</dbReference>
<protein>
    <submittedName>
        <fullName evidence="4">(Lyso)-N-acylphosphatidylethanolamine lipase</fullName>
    </submittedName>
</protein>
<dbReference type="GO" id="GO:0042171">
    <property type="term" value="F:lysophosphatidic acid acyltransferase activity"/>
    <property type="evidence" value="ECO:0007669"/>
    <property type="project" value="TreeGrafter"/>
</dbReference>